<evidence type="ECO:0000256" key="3">
    <source>
        <dbReference type="ARBA" id="ARBA00022741"/>
    </source>
</evidence>
<accession>A0A0X1U842</accession>
<dbReference type="GO" id="GO:0005737">
    <property type="term" value="C:cytoplasm"/>
    <property type="evidence" value="ECO:0007669"/>
    <property type="project" value="UniProtKB-SubCell"/>
</dbReference>
<dbReference type="Proteomes" id="UP000068026">
    <property type="component" value="Chromosome"/>
</dbReference>
<dbReference type="GO" id="GO:0019303">
    <property type="term" value="P:D-ribose catabolic process"/>
    <property type="evidence" value="ECO:0007669"/>
    <property type="project" value="UniProtKB-UniRule"/>
</dbReference>
<gene>
    <name evidence="9 11" type="primary">rbsK</name>
    <name evidence="11" type="ORF">CPRO_15110</name>
    <name evidence="12" type="ORF">SAMN02745151_01322</name>
</gene>
<comment type="caution">
    <text evidence="9">Lacks conserved residue(s) required for the propagation of feature annotation.</text>
</comment>
<keyword evidence="9" id="KW-0963">Cytoplasm</keyword>
<feature type="binding site" evidence="9">
    <location>
        <position position="278"/>
    </location>
    <ligand>
        <name>K(+)</name>
        <dbReference type="ChEBI" id="CHEBI:29103"/>
    </ligand>
</feature>
<dbReference type="Gene3D" id="3.40.1190.20">
    <property type="match status" value="1"/>
</dbReference>
<evidence type="ECO:0000256" key="4">
    <source>
        <dbReference type="ARBA" id="ARBA00022777"/>
    </source>
</evidence>
<feature type="binding site" evidence="9">
    <location>
        <begin position="10"/>
        <end position="12"/>
    </location>
    <ligand>
        <name>substrate</name>
    </ligand>
</feature>
<dbReference type="GO" id="GO:0046872">
    <property type="term" value="F:metal ion binding"/>
    <property type="evidence" value="ECO:0007669"/>
    <property type="project" value="UniProtKB-KW"/>
</dbReference>
<feature type="binding site" evidence="9">
    <location>
        <position position="179"/>
    </location>
    <ligand>
        <name>ATP</name>
        <dbReference type="ChEBI" id="CHEBI:30616"/>
    </ligand>
</feature>
<dbReference type="EMBL" id="FQUA01000004">
    <property type="protein sequence ID" value="SHE63635.1"/>
    <property type="molecule type" value="Genomic_DNA"/>
</dbReference>
<feature type="binding site" evidence="9">
    <location>
        <position position="282"/>
    </location>
    <ligand>
        <name>K(+)</name>
        <dbReference type="ChEBI" id="CHEBI:29103"/>
    </ligand>
</feature>
<evidence type="ECO:0000313" key="11">
    <source>
        <dbReference type="EMBL" id="AMJ41104.1"/>
    </source>
</evidence>
<proteinExistence type="inferred from homology"/>
<dbReference type="InterPro" id="IPR011877">
    <property type="entry name" value="Ribokinase"/>
</dbReference>
<keyword evidence="1 9" id="KW-0808">Transferase</keyword>
<comment type="cofactor">
    <cofactor evidence="9">
        <name>Mg(2+)</name>
        <dbReference type="ChEBI" id="CHEBI:18420"/>
    </cofactor>
    <text evidence="9">Requires a divalent cation, most likely magnesium in vivo, as an electrophilic catalyst to aid phosphoryl group transfer. It is the chelate of the metal and the nucleotide that is the actual substrate.</text>
</comment>
<dbReference type="EC" id="2.7.1.15" evidence="9"/>
<feature type="binding site" evidence="9">
    <location>
        <position position="237"/>
    </location>
    <ligand>
        <name>K(+)</name>
        <dbReference type="ChEBI" id="CHEBI:29103"/>
    </ligand>
</feature>
<dbReference type="SUPFAM" id="SSF53613">
    <property type="entry name" value="Ribokinase-like"/>
    <property type="match status" value="1"/>
</dbReference>
<keyword evidence="7 9" id="KW-0630">Potassium</keyword>
<dbReference type="HAMAP" id="MF_01987">
    <property type="entry name" value="Ribokinase"/>
    <property type="match status" value="1"/>
</dbReference>
<keyword evidence="13" id="KW-1185">Reference proteome</keyword>
<dbReference type="AlphaFoldDB" id="A0A0X1U842"/>
<comment type="activity regulation">
    <text evidence="9">Activated by a monovalent cation that binds near, but not in, the active site. The most likely occupant of the site in vivo is potassium. Ion binding induces a conformational change that may alter substrate affinity.</text>
</comment>
<evidence type="ECO:0000313" key="14">
    <source>
        <dbReference type="Proteomes" id="UP000184204"/>
    </source>
</evidence>
<evidence type="ECO:0000256" key="5">
    <source>
        <dbReference type="ARBA" id="ARBA00022840"/>
    </source>
</evidence>
<comment type="similarity">
    <text evidence="9">Belongs to the carbohydrate kinase PfkB family. Ribokinase subfamily.</text>
</comment>
<dbReference type="GO" id="GO:0005524">
    <property type="term" value="F:ATP binding"/>
    <property type="evidence" value="ECO:0007669"/>
    <property type="project" value="UniProtKB-UniRule"/>
</dbReference>
<feature type="binding site" evidence="9">
    <location>
        <begin position="211"/>
        <end position="216"/>
    </location>
    <ligand>
        <name>ATP</name>
        <dbReference type="ChEBI" id="CHEBI:30616"/>
    </ligand>
</feature>
<dbReference type="PANTHER" id="PTHR10584:SF166">
    <property type="entry name" value="RIBOKINASE"/>
    <property type="match status" value="1"/>
</dbReference>
<reference evidence="14" key="3">
    <citation type="submission" date="2016-11" db="EMBL/GenBank/DDBJ databases">
        <authorList>
            <person name="Jaros S."/>
            <person name="Januszkiewicz K."/>
            <person name="Wedrychowicz H."/>
        </authorList>
    </citation>
    <scope>NUCLEOTIDE SEQUENCE [LARGE SCALE GENOMIC DNA]</scope>
    <source>
        <strain evidence="14">DSM 1682</strain>
    </source>
</reference>
<evidence type="ECO:0000256" key="2">
    <source>
        <dbReference type="ARBA" id="ARBA00022723"/>
    </source>
</evidence>
<feature type="domain" description="Carbohydrate kinase PfkB" evidence="10">
    <location>
        <begin position="3"/>
        <end position="284"/>
    </location>
</feature>
<reference evidence="11 13" key="1">
    <citation type="journal article" date="2016" name="Genome Announc.">
        <title>Complete Genome Sequence of the Amino Acid-Fermenting Clostridium propionicum X2 (DSM 1682).</title>
        <authorList>
            <person name="Poehlein A."/>
            <person name="Schlien K."/>
            <person name="Chowdhury N.P."/>
            <person name="Gottschalk G."/>
            <person name="Buckel W."/>
            <person name="Daniel R."/>
        </authorList>
    </citation>
    <scope>NUCLEOTIDE SEQUENCE [LARGE SCALE GENOMIC DNA]</scope>
    <source>
        <strain evidence="11 13">X2</strain>
    </source>
</reference>
<sequence length="307" mass="33259">MKILNFGSLNMDYVYEVDHFVEPGETMSSNGLFVNCGGKGLNQSIAAVKAGNLVYHAGFVGKGGEALAAKLGENHVDVSLLMDTTENCGHAIIQVDKHGQNCILLYGGTNQLYTKEYISETLDKFGNEGLVLLQNETNLVGYMIEESHKRGLKIAFNAAPMNEKVLKYPLELLDWLIVNEVEGRQIAGCEKDEEILPVLKHKYPKGNILLTLGSRGAICYSKGETYKIGCHQVEVVDTTAAGDTFSGYFLYGILNGESIPDSLLLATTASALAIGKKGASDSVPLKEEVDHVLKENKLGSLAVEKID</sequence>
<keyword evidence="3 9" id="KW-0547">Nucleotide-binding</keyword>
<comment type="subunit">
    <text evidence="9">Homodimer.</text>
</comment>
<evidence type="ECO:0000256" key="8">
    <source>
        <dbReference type="ARBA" id="ARBA00023277"/>
    </source>
</evidence>
<feature type="binding site" evidence="9">
    <location>
        <position position="243"/>
    </location>
    <ligand>
        <name>substrate</name>
    </ligand>
</feature>
<reference evidence="12" key="4">
    <citation type="submission" date="2016-11" db="EMBL/GenBank/DDBJ databases">
        <authorList>
            <person name="Varghese N."/>
            <person name="Submissions S."/>
        </authorList>
    </citation>
    <scope>NUCLEOTIDE SEQUENCE</scope>
    <source>
        <strain evidence="12">DSM 1682</strain>
    </source>
</reference>
<comment type="function">
    <text evidence="9">Catalyzes the phosphorylation of ribose at O-5 in a reaction requiring ATP and magnesium. The resulting D-ribose-5-phosphate can then be used either for sythesis of nucleotides, histidine, and tryptophan, or as a component of the pentose phosphate pathway.</text>
</comment>
<dbReference type="OrthoDB" id="9775849at2"/>
<keyword evidence="5 9" id="KW-0067">ATP-binding</keyword>
<dbReference type="RefSeq" id="WP_066049758.1">
    <property type="nucleotide sequence ID" value="NZ_CP014223.1"/>
</dbReference>
<feature type="binding site" evidence="9">
    <location>
        <begin position="242"/>
        <end position="243"/>
    </location>
    <ligand>
        <name>ATP</name>
        <dbReference type="ChEBI" id="CHEBI:30616"/>
    </ligand>
</feature>
<comment type="pathway">
    <text evidence="9">Carbohydrate metabolism; D-ribose degradation; D-ribose 5-phosphate from beta-D-ribopyranose: step 2/2.</text>
</comment>
<feature type="active site" description="Proton acceptor" evidence="9">
    <location>
        <position position="243"/>
    </location>
</feature>
<evidence type="ECO:0000313" key="12">
    <source>
        <dbReference type="EMBL" id="SHE63635.1"/>
    </source>
</evidence>
<feature type="binding site" evidence="9">
    <location>
        <begin position="38"/>
        <end position="42"/>
    </location>
    <ligand>
        <name>substrate</name>
    </ligand>
</feature>
<feature type="binding site" evidence="9">
    <location>
        <position position="276"/>
    </location>
    <ligand>
        <name>K(+)</name>
        <dbReference type="ChEBI" id="CHEBI:29103"/>
    </ligand>
</feature>
<dbReference type="InterPro" id="IPR029056">
    <property type="entry name" value="Ribokinase-like"/>
</dbReference>
<feature type="binding site" evidence="9">
    <location>
        <position position="136"/>
    </location>
    <ligand>
        <name>substrate</name>
    </ligand>
</feature>
<keyword evidence="6 9" id="KW-0460">Magnesium</keyword>
<keyword evidence="2 9" id="KW-0479">Metal-binding</keyword>
<dbReference type="Proteomes" id="UP000184204">
    <property type="component" value="Unassembled WGS sequence"/>
</dbReference>
<evidence type="ECO:0000256" key="9">
    <source>
        <dbReference type="HAMAP-Rule" id="MF_01987"/>
    </source>
</evidence>
<evidence type="ECO:0000259" key="10">
    <source>
        <dbReference type="Pfam" id="PF00294"/>
    </source>
</evidence>
<keyword evidence="4 9" id="KW-0418">Kinase</keyword>
<comment type="subcellular location">
    <subcellularLocation>
        <location evidence="9">Cytoplasm</location>
    </subcellularLocation>
</comment>
<dbReference type="InterPro" id="IPR002139">
    <property type="entry name" value="Ribo/fructo_kinase"/>
</dbReference>
<reference evidence="13" key="2">
    <citation type="submission" date="2016-01" db="EMBL/GenBank/DDBJ databases">
        <authorList>
            <person name="Poehlein A."/>
            <person name="Schlien K."/>
            <person name="Gottschalk G."/>
            <person name="Buckel W."/>
            <person name="Daniel R."/>
        </authorList>
    </citation>
    <scope>NUCLEOTIDE SEQUENCE [LARGE SCALE GENOMIC DNA]</scope>
    <source>
        <strain evidence="13">X2</strain>
    </source>
</reference>
<evidence type="ECO:0000313" key="13">
    <source>
        <dbReference type="Proteomes" id="UP000068026"/>
    </source>
</evidence>
<dbReference type="Pfam" id="PF00294">
    <property type="entry name" value="PfkB"/>
    <property type="match status" value="1"/>
</dbReference>
<name>A0A0X1U842_ANAPI</name>
<feature type="binding site" evidence="9">
    <location>
        <position position="273"/>
    </location>
    <ligand>
        <name>K(+)</name>
        <dbReference type="ChEBI" id="CHEBI:29103"/>
    </ligand>
</feature>
<evidence type="ECO:0000256" key="7">
    <source>
        <dbReference type="ARBA" id="ARBA00022958"/>
    </source>
</evidence>
<dbReference type="PRINTS" id="PR00990">
    <property type="entry name" value="RIBOKINASE"/>
</dbReference>
<protein>
    <recommendedName>
        <fullName evidence="9">Ribokinase</fullName>
        <shortName evidence="9">RK</shortName>
        <ecNumber evidence="9">2.7.1.15</ecNumber>
    </recommendedName>
</protein>
<dbReference type="KEGG" id="cpro:CPRO_15110"/>
<dbReference type="EMBL" id="CP014223">
    <property type="protein sequence ID" value="AMJ41104.1"/>
    <property type="molecule type" value="Genomic_DNA"/>
</dbReference>
<dbReference type="InterPro" id="IPR011611">
    <property type="entry name" value="PfkB_dom"/>
</dbReference>
<dbReference type="PANTHER" id="PTHR10584">
    <property type="entry name" value="SUGAR KINASE"/>
    <property type="match status" value="1"/>
</dbReference>
<evidence type="ECO:0000256" key="6">
    <source>
        <dbReference type="ARBA" id="ARBA00022842"/>
    </source>
</evidence>
<comment type="catalytic activity">
    <reaction evidence="9">
        <text>D-ribose + ATP = D-ribose 5-phosphate + ADP + H(+)</text>
        <dbReference type="Rhea" id="RHEA:13697"/>
        <dbReference type="ChEBI" id="CHEBI:15378"/>
        <dbReference type="ChEBI" id="CHEBI:30616"/>
        <dbReference type="ChEBI" id="CHEBI:47013"/>
        <dbReference type="ChEBI" id="CHEBI:78346"/>
        <dbReference type="ChEBI" id="CHEBI:456216"/>
        <dbReference type="EC" id="2.7.1.15"/>
    </reaction>
</comment>
<organism evidence="12 14">
    <name type="scientific">Anaerotignum propionicum DSM 1682</name>
    <dbReference type="NCBI Taxonomy" id="991789"/>
    <lineage>
        <taxon>Bacteria</taxon>
        <taxon>Bacillati</taxon>
        <taxon>Bacillota</taxon>
        <taxon>Clostridia</taxon>
        <taxon>Lachnospirales</taxon>
        <taxon>Anaerotignaceae</taxon>
        <taxon>Anaerotignum</taxon>
    </lineage>
</organism>
<keyword evidence="8 9" id="KW-0119">Carbohydrate metabolism</keyword>
<dbReference type="GO" id="GO:0004747">
    <property type="term" value="F:ribokinase activity"/>
    <property type="evidence" value="ECO:0007669"/>
    <property type="project" value="UniProtKB-UniRule"/>
</dbReference>
<feature type="binding site" evidence="9">
    <location>
        <position position="239"/>
    </location>
    <ligand>
        <name>K(+)</name>
        <dbReference type="ChEBI" id="CHEBI:29103"/>
    </ligand>
</feature>
<dbReference type="CDD" id="cd01174">
    <property type="entry name" value="ribokinase"/>
    <property type="match status" value="1"/>
</dbReference>
<evidence type="ECO:0000256" key="1">
    <source>
        <dbReference type="ARBA" id="ARBA00022679"/>
    </source>
</evidence>